<dbReference type="AlphaFoldDB" id="A0A517PEG1"/>
<protein>
    <submittedName>
        <fullName evidence="1">Uncharacterized protein</fullName>
    </submittedName>
</protein>
<dbReference type="EMBL" id="CP036265">
    <property type="protein sequence ID" value="QDT17741.1"/>
    <property type="molecule type" value="Genomic_DNA"/>
</dbReference>
<dbReference type="KEGG" id="acaf:CA12_38730"/>
<reference evidence="1 2" key="1">
    <citation type="submission" date="2019-02" db="EMBL/GenBank/DDBJ databases">
        <title>Deep-cultivation of Planctomycetes and their phenomic and genomic characterization uncovers novel biology.</title>
        <authorList>
            <person name="Wiegand S."/>
            <person name="Jogler M."/>
            <person name="Boedeker C."/>
            <person name="Pinto D."/>
            <person name="Vollmers J."/>
            <person name="Rivas-Marin E."/>
            <person name="Kohn T."/>
            <person name="Peeters S.H."/>
            <person name="Heuer A."/>
            <person name="Rast P."/>
            <person name="Oberbeckmann S."/>
            <person name="Bunk B."/>
            <person name="Jeske O."/>
            <person name="Meyerdierks A."/>
            <person name="Storesund J.E."/>
            <person name="Kallscheuer N."/>
            <person name="Luecker S."/>
            <person name="Lage O.M."/>
            <person name="Pohl T."/>
            <person name="Merkel B.J."/>
            <person name="Hornburger P."/>
            <person name="Mueller R.-W."/>
            <person name="Bruemmer F."/>
            <person name="Labrenz M."/>
            <person name="Spormann A.M."/>
            <person name="Op den Camp H."/>
            <person name="Overmann J."/>
            <person name="Amann R."/>
            <person name="Jetten M.S.M."/>
            <person name="Mascher T."/>
            <person name="Medema M.H."/>
            <person name="Devos D.P."/>
            <person name="Kaster A.-K."/>
            <person name="Ovreas L."/>
            <person name="Rohde M."/>
            <person name="Galperin M.Y."/>
            <person name="Jogler C."/>
        </authorList>
    </citation>
    <scope>NUCLEOTIDE SEQUENCE [LARGE SCALE GENOMIC DNA]</scope>
    <source>
        <strain evidence="1 2">CA12</strain>
    </source>
</reference>
<sequence length="405" mass="44038">MGAATIRTAADFDWDHDVAPDGTPLAARLIDAPQWMPGLAPRSDEENLAPLVRRLAALCDRRGVPAFAPSARENGITEPLRQLADAAPHGPFAQLLAALPPDRTRRLNFPQWTVDDAPGFLSDPAAVGLLRTGWERTADAVALAWPDGQMSIELRAKGRRLFSGDWGVTVSIAGETLDLSAGWSCVCHHADDDGGFFELQWSGTCGAGPVRVERQAFLSREGGFATLSDAVRLTGPDAAPDATVEHAMTLPVAAGLSAGVAPETREARLFGGRKNWQRGRLFPLAVPQYPGDLEPGSIETTDATLTVRHRSLGGLVSPVAIDWNRWREEAPAEWRTLTVTENRRRLGAAHAGAHRLRIGRKHHLFLYRRTDDSPAPRAALGHHHSWETLIARFSRKGEVSPLLRV</sequence>
<organism evidence="1 2">
    <name type="scientific">Alienimonas californiensis</name>
    <dbReference type="NCBI Taxonomy" id="2527989"/>
    <lineage>
        <taxon>Bacteria</taxon>
        <taxon>Pseudomonadati</taxon>
        <taxon>Planctomycetota</taxon>
        <taxon>Planctomycetia</taxon>
        <taxon>Planctomycetales</taxon>
        <taxon>Planctomycetaceae</taxon>
        <taxon>Alienimonas</taxon>
    </lineage>
</organism>
<evidence type="ECO:0000313" key="2">
    <source>
        <dbReference type="Proteomes" id="UP000318741"/>
    </source>
</evidence>
<accession>A0A517PEG1</accession>
<name>A0A517PEG1_9PLAN</name>
<dbReference type="Proteomes" id="UP000318741">
    <property type="component" value="Chromosome"/>
</dbReference>
<keyword evidence="2" id="KW-1185">Reference proteome</keyword>
<proteinExistence type="predicted"/>
<evidence type="ECO:0000313" key="1">
    <source>
        <dbReference type="EMBL" id="QDT17741.1"/>
    </source>
</evidence>
<dbReference type="RefSeq" id="WP_165700867.1">
    <property type="nucleotide sequence ID" value="NZ_CP036265.1"/>
</dbReference>
<gene>
    <name evidence="1" type="ORF">CA12_38730</name>
</gene>